<dbReference type="Proteomes" id="UP000316621">
    <property type="component" value="Chromosome 1"/>
</dbReference>
<organism evidence="1 2">
    <name type="scientific">Papaver somniferum</name>
    <name type="common">Opium poppy</name>
    <dbReference type="NCBI Taxonomy" id="3469"/>
    <lineage>
        <taxon>Eukaryota</taxon>
        <taxon>Viridiplantae</taxon>
        <taxon>Streptophyta</taxon>
        <taxon>Embryophyta</taxon>
        <taxon>Tracheophyta</taxon>
        <taxon>Spermatophyta</taxon>
        <taxon>Magnoliopsida</taxon>
        <taxon>Ranunculales</taxon>
        <taxon>Papaveraceae</taxon>
        <taxon>Papaveroideae</taxon>
        <taxon>Papaver</taxon>
    </lineage>
</organism>
<dbReference type="STRING" id="3469.A0A4Y7IHJ3"/>
<dbReference type="EMBL" id="CM010715">
    <property type="protein sequence ID" value="RZC48367.1"/>
    <property type="molecule type" value="Genomic_DNA"/>
</dbReference>
<protein>
    <submittedName>
        <fullName evidence="1">Uncharacterized protein</fullName>
    </submittedName>
</protein>
<dbReference type="AlphaFoldDB" id="A0A4Y7IHJ3"/>
<proteinExistence type="predicted"/>
<reference evidence="1 2" key="1">
    <citation type="journal article" date="2018" name="Science">
        <title>The opium poppy genome and morphinan production.</title>
        <authorList>
            <person name="Guo L."/>
            <person name="Winzer T."/>
            <person name="Yang X."/>
            <person name="Li Y."/>
            <person name="Ning Z."/>
            <person name="He Z."/>
            <person name="Teodor R."/>
            <person name="Lu Y."/>
            <person name="Bowser T.A."/>
            <person name="Graham I.A."/>
            <person name="Ye K."/>
        </authorList>
    </citation>
    <scope>NUCLEOTIDE SEQUENCE [LARGE SCALE GENOMIC DNA]</scope>
    <source>
        <strain evidence="2">cv. HN1</strain>
        <tissue evidence="1">Leaves</tissue>
    </source>
</reference>
<sequence length="173" mass="19923">MTDDSSNQQYFGHIWQCLSRISTEFSQSSVTREKLVLNSFRADLYLEWLLAISFVAGISKLPLGKILQRQNLQWRVVNPVMLVVDESCHTWYTQLQHSRIDSIKWHVFIGGRPPSSSFGTRDVLSSEHLKKPLEKSQSMYYWKTIGGCHKPHISNCTISCKMHHACTIQAKLI</sequence>
<name>A0A4Y7IHJ3_PAPSO</name>
<keyword evidence="2" id="KW-1185">Reference proteome</keyword>
<evidence type="ECO:0000313" key="2">
    <source>
        <dbReference type="Proteomes" id="UP000316621"/>
    </source>
</evidence>
<dbReference type="Gramene" id="RZC48367">
    <property type="protein sequence ID" value="RZC48367"/>
    <property type="gene ID" value="C5167_041303"/>
</dbReference>
<accession>A0A4Y7IHJ3</accession>
<evidence type="ECO:0000313" key="1">
    <source>
        <dbReference type="EMBL" id="RZC48367.1"/>
    </source>
</evidence>
<gene>
    <name evidence="1" type="ORF">C5167_041303</name>
</gene>